<dbReference type="HOGENOM" id="CLU_119822_0_0_1"/>
<name>G3BAU0_CANTC</name>
<dbReference type="Gene3D" id="6.10.320.10">
    <property type="match status" value="1"/>
</dbReference>
<dbReference type="AlphaFoldDB" id="G3BAU0"/>
<gene>
    <name evidence="1" type="ORF">CANTEDRAFT_115558</name>
</gene>
<dbReference type="EMBL" id="GL996527">
    <property type="protein sequence ID" value="EGV62775.1"/>
    <property type="molecule type" value="Genomic_DNA"/>
</dbReference>
<dbReference type="CDD" id="cd12208">
    <property type="entry name" value="DIP1984-like"/>
    <property type="match status" value="1"/>
</dbReference>
<protein>
    <submittedName>
        <fullName evidence="1">Uncharacterized protein</fullName>
    </submittedName>
</protein>
<dbReference type="Proteomes" id="UP000000707">
    <property type="component" value="Unassembled WGS sequence"/>
</dbReference>
<accession>G3BAU0</accession>
<sequence>MKLAEALRIRMDYSKKIALVKGRIKECVKVQEGDDSPENPYDLLDELHILDFKLTKLIAEINLVNSEVLVELPSFLEEDCFDEGSYNPGFKYDEMMVEEGEVKPAKKTLCEALSERESLKRRIELMQFTISAGSVANNFNYSKSEIKIICLINPIKLQKVMNKLSEHSRIIDTKIQELNWEVDFEDVLETIIKRKRAESRKVRRWYFF</sequence>
<proteinExistence type="predicted"/>
<dbReference type="NCBIfam" id="NF038048">
    <property type="entry name" value="DIP1984_fam"/>
    <property type="match status" value="1"/>
</dbReference>
<reference evidence="1 2" key="1">
    <citation type="journal article" date="2011" name="Proc. Natl. Acad. Sci. U.S.A.">
        <title>Comparative genomics of xylose-fermenting fungi for enhanced biofuel production.</title>
        <authorList>
            <person name="Wohlbach D.J."/>
            <person name="Kuo A."/>
            <person name="Sato T.K."/>
            <person name="Potts K.M."/>
            <person name="Salamov A.A."/>
            <person name="LaButti K.M."/>
            <person name="Sun H."/>
            <person name="Clum A."/>
            <person name="Pangilinan J.L."/>
            <person name="Lindquist E.A."/>
            <person name="Lucas S."/>
            <person name="Lapidus A."/>
            <person name="Jin M."/>
            <person name="Gunawan C."/>
            <person name="Balan V."/>
            <person name="Dale B.E."/>
            <person name="Jeffries T.W."/>
            <person name="Zinkel R."/>
            <person name="Barry K.W."/>
            <person name="Grigoriev I.V."/>
            <person name="Gasch A.P."/>
        </authorList>
    </citation>
    <scope>NUCLEOTIDE SEQUENCE [LARGE SCALE GENOMIC DNA]</scope>
    <source>
        <strain evidence="1">ATCC 10573</strain>
        <strain evidence="2">ATCC 10573 / BCRC 21748 / CBS 615 / JCM 9827 / NBRC 10315 / NRRL Y-1498 / VKM Y-70</strain>
    </source>
</reference>
<organism evidence="2">
    <name type="scientific">Candida tenuis (strain ATCC 10573 / BCRC 21748 / CBS 615 / JCM 9827 / NBRC 10315 / NRRL Y-1498 / VKM Y-70)</name>
    <name type="common">Yeast</name>
    <name type="synonym">Yamadazyma tenuis</name>
    <dbReference type="NCBI Taxonomy" id="590646"/>
    <lineage>
        <taxon>Eukaryota</taxon>
        <taxon>Fungi</taxon>
        <taxon>Dikarya</taxon>
        <taxon>Ascomycota</taxon>
        <taxon>Saccharomycotina</taxon>
        <taxon>Pichiomycetes</taxon>
        <taxon>Debaryomycetaceae</taxon>
        <taxon>Yamadazyma</taxon>
    </lineage>
</organism>
<dbReference type="EMBL" id="GL996527">
    <property type="protein sequence ID" value="EGV62774.1"/>
    <property type="molecule type" value="Genomic_DNA"/>
</dbReference>
<evidence type="ECO:0000313" key="2">
    <source>
        <dbReference type="Proteomes" id="UP000000707"/>
    </source>
</evidence>
<keyword evidence="2" id="KW-1185">Reference proteome</keyword>
<dbReference type="OrthoDB" id="4009151at2759"/>
<dbReference type="InterPro" id="IPR047741">
    <property type="entry name" value="DIP1984-like"/>
</dbReference>
<evidence type="ECO:0000313" key="1">
    <source>
        <dbReference type="EMBL" id="EGV62775.1"/>
    </source>
</evidence>
<dbReference type="Pfam" id="PF20935">
    <property type="entry name" value="DUF6847"/>
    <property type="match status" value="2"/>
</dbReference>